<evidence type="ECO:0000313" key="2">
    <source>
        <dbReference type="EMBL" id="CAD7646968.1"/>
    </source>
</evidence>
<evidence type="ECO:0000313" key="3">
    <source>
        <dbReference type="Proteomes" id="UP000728032"/>
    </source>
</evidence>
<keyword evidence="1" id="KW-1133">Transmembrane helix</keyword>
<keyword evidence="1" id="KW-0472">Membrane</keyword>
<keyword evidence="1" id="KW-0812">Transmembrane</keyword>
<evidence type="ECO:0000256" key="1">
    <source>
        <dbReference type="SAM" id="Phobius"/>
    </source>
</evidence>
<dbReference type="Proteomes" id="UP000728032">
    <property type="component" value="Unassembled WGS sequence"/>
</dbReference>
<dbReference type="AlphaFoldDB" id="A0A7R9QJB6"/>
<reference evidence="2" key="1">
    <citation type="submission" date="2020-11" db="EMBL/GenBank/DDBJ databases">
        <authorList>
            <person name="Tran Van P."/>
        </authorList>
    </citation>
    <scope>NUCLEOTIDE SEQUENCE</scope>
</reference>
<sequence>MFIKLAGVPQPLPPLPGRGAVKCLNTVLPELWECRNDSVKNWNVSDYSTLGDVCCAQWDNLECDLDVAANSNCEAEELADVNNYFSQLIDFYNRKTCKDFPRGGTHCILPTLLTLDEQRLQLEKELDSKNAVNEIKIPPQPLPDPLALDCLGTLNPIVRVGCRQVAFIKWNITHHKRPPVRNICCATWDDIDCLDDIAKLKCPQQERVSIESYFSQLESWLAGIGCGQASYHSSNCSTPSDPTRPPVPANEQSVNVQINDQDNIDVIFPARHQRLGVNDEGTSAEDNQLNSDYKYFILNYMMAVFPHLLNLMALLAVILVTVICVQCFIIARQVKHERYFRDINGQGYQKVNI</sequence>
<keyword evidence="3" id="KW-1185">Reference proteome</keyword>
<gene>
    <name evidence="2" type="ORF">ONB1V03_LOCUS6013</name>
</gene>
<feature type="transmembrane region" description="Helical" evidence="1">
    <location>
        <begin position="308"/>
        <end position="331"/>
    </location>
</feature>
<dbReference type="EMBL" id="CAJPVJ010002581">
    <property type="protein sequence ID" value="CAG2166492.1"/>
    <property type="molecule type" value="Genomic_DNA"/>
</dbReference>
<dbReference type="EMBL" id="OC917406">
    <property type="protein sequence ID" value="CAD7646968.1"/>
    <property type="molecule type" value="Genomic_DNA"/>
</dbReference>
<proteinExistence type="predicted"/>
<protein>
    <submittedName>
        <fullName evidence="2">Uncharacterized protein</fullName>
    </submittedName>
</protein>
<name>A0A7R9QJB6_9ACAR</name>
<accession>A0A7R9QJB6</accession>
<organism evidence="2">
    <name type="scientific">Oppiella nova</name>
    <dbReference type="NCBI Taxonomy" id="334625"/>
    <lineage>
        <taxon>Eukaryota</taxon>
        <taxon>Metazoa</taxon>
        <taxon>Ecdysozoa</taxon>
        <taxon>Arthropoda</taxon>
        <taxon>Chelicerata</taxon>
        <taxon>Arachnida</taxon>
        <taxon>Acari</taxon>
        <taxon>Acariformes</taxon>
        <taxon>Sarcoptiformes</taxon>
        <taxon>Oribatida</taxon>
        <taxon>Brachypylina</taxon>
        <taxon>Oppioidea</taxon>
        <taxon>Oppiidae</taxon>
        <taxon>Oppiella</taxon>
    </lineage>
</organism>
<dbReference type="OrthoDB" id="10051804at2759"/>